<gene>
    <name evidence="5 7" type="primary">glpB</name>
    <name evidence="7" type="ORF">Xkoz_00713</name>
</gene>
<dbReference type="Gene3D" id="3.50.50.60">
    <property type="entry name" value="FAD/NAD(P)-binding domain"/>
    <property type="match status" value="2"/>
</dbReference>
<comment type="function">
    <text evidence="5">Conversion of glycerol 3-phosphate to dihydroxyacetone. Uses fumarate or nitrate as electron acceptor.</text>
</comment>
<dbReference type="SUPFAM" id="SSF51905">
    <property type="entry name" value="FAD/NAD(P)-binding domain"/>
    <property type="match status" value="1"/>
</dbReference>
<dbReference type="PANTHER" id="PTHR43734">
    <property type="entry name" value="PHYTOENE DESATURASE"/>
    <property type="match status" value="1"/>
</dbReference>
<evidence type="ECO:0000256" key="2">
    <source>
        <dbReference type="ARBA" id="ARBA00022630"/>
    </source>
</evidence>
<keyword evidence="4 5" id="KW-0560">Oxidoreductase</keyword>
<evidence type="ECO:0000313" key="7">
    <source>
        <dbReference type="EMBL" id="PHM74475.1"/>
    </source>
</evidence>
<protein>
    <recommendedName>
        <fullName evidence="5">Anaerobic glycerol-3-phosphate dehydrogenase subunit B</fullName>
        <shortName evidence="5">Anaerobic G-3-P dehydrogenase subunit B</shortName>
        <shortName evidence="5">Anaerobic G3Pdhase B</shortName>
        <ecNumber evidence="5">1.1.5.3</ecNumber>
    </recommendedName>
</protein>
<comment type="pathway">
    <text evidence="5">Polyol metabolism; glycerol degradation via glycerol kinase pathway; glycerone phosphate from sn-glycerol 3-phosphate (anaerobic route): step 1/1.</text>
</comment>
<comment type="similarity">
    <text evidence="5">Belongs to the anaerobic G-3-P dehydrogenase subunit B family.</text>
</comment>
<keyword evidence="8" id="KW-1185">Reference proteome</keyword>
<comment type="caution">
    <text evidence="7">The sequence shown here is derived from an EMBL/GenBank/DDBJ whole genome shotgun (WGS) entry which is preliminary data.</text>
</comment>
<organism evidence="7 8">
    <name type="scientific">Xenorhabdus kozodoii</name>
    <dbReference type="NCBI Taxonomy" id="351676"/>
    <lineage>
        <taxon>Bacteria</taxon>
        <taxon>Pseudomonadati</taxon>
        <taxon>Pseudomonadota</taxon>
        <taxon>Gammaproteobacteria</taxon>
        <taxon>Enterobacterales</taxon>
        <taxon>Morganellaceae</taxon>
        <taxon>Xenorhabdus</taxon>
    </lineage>
</organism>
<accession>A0A2D0LFR8</accession>
<reference evidence="7 8" key="1">
    <citation type="journal article" date="2017" name="Nat. Microbiol.">
        <title>Natural product diversity associated with the nematode symbionts Photorhabdus and Xenorhabdus.</title>
        <authorList>
            <person name="Tobias N.J."/>
            <person name="Wolff H."/>
            <person name="Djahanschiri B."/>
            <person name="Grundmann F."/>
            <person name="Kronenwerth M."/>
            <person name="Shi Y.M."/>
            <person name="Simonyi S."/>
            <person name="Grun P."/>
            <person name="Shapiro-Ilan D."/>
            <person name="Pidot S.J."/>
            <person name="Stinear T.P."/>
            <person name="Ebersberger I."/>
            <person name="Bode H.B."/>
        </authorList>
    </citation>
    <scope>NUCLEOTIDE SEQUENCE [LARGE SCALE GENOMIC DNA]</scope>
    <source>
        <strain evidence="7 8">DSM 17907</strain>
    </source>
</reference>
<evidence type="ECO:0000259" key="6">
    <source>
        <dbReference type="Pfam" id="PF00890"/>
    </source>
</evidence>
<sequence length="437" mass="48397">MKFDVVLIGSGLAGLTCGIRLAEAGKSCAIVSAGESALYFSSGSMDLLARLPDGRQVTQPLAAIPELMQQAPMHPYSRMGEKRFASLTDRAEQLLRESGLTMTGSALQNHYRITPIGRRRMTWLSPARVPTYALEHPLPWQRVLVIGIEGFLDFQPKMVTSALQQQGTKAQSQEIYLPFLDKLRDNPSEFRSVNIARWLDLPENLPRLAEEINRLSKGYDAIILPACLGLASDKVIEDLQIWIGKPIYVLPTLPPSLLGMRVDQALRARFHQLGGIVMTGDAVRRMEIAQDRITGIYTRNHGDIPLRASQVVLATGSFLNNGLKTVFDRIYEPLLDLDLLETPAREQWTRQNVFAPQPYLKFGVKTDEYLRPLKEGKAIENLYAAGAVLGGFDPLFEGCGAGVSLLSALYVAEQIIAQRRVEKSMLPGQAETGEVKQ</sequence>
<dbReference type="Proteomes" id="UP000221101">
    <property type="component" value="Unassembled WGS sequence"/>
</dbReference>
<evidence type="ECO:0000256" key="3">
    <source>
        <dbReference type="ARBA" id="ARBA00022643"/>
    </source>
</evidence>
<dbReference type="UniPathway" id="UPA00618">
    <property type="reaction ID" value="UER00673"/>
</dbReference>
<dbReference type="HAMAP" id="MF_00753">
    <property type="entry name" value="Glycerol3P_GlpB"/>
    <property type="match status" value="1"/>
</dbReference>
<dbReference type="OrthoDB" id="6395323at2"/>
<dbReference type="RefSeq" id="WP_099140791.1">
    <property type="nucleotide sequence ID" value="NZ_CAWNOR010000075.1"/>
</dbReference>
<evidence type="ECO:0000256" key="1">
    <source>
        <dbReference type="ARBA" id="ARBA00006046"/>
    </source>
</evidence>
<dbReference type="NCBIfam" id="NF003721">
    <property type="entry name" value="PRK05329.1-4"/>
    <property type="match status" value="1"/>
</dbReference>
<dbReference type="NCBIfam" id="TIGR03378">
    <property type="entry name" value="glycerol3P_GlpB"/>
    <property type="match status" value="1"/>
</dbReference>
<comment type="cofactor">
    <cofactor evidence="5">
        <name>FMN</name>
        <dbReference type="ChEBI" id="CHEBI:58210"/>
    </cofactor>
</comment>
<comment type="catalytic activity">
    <reaction evidence="5">
        <text>a quinone + sn-glycerol 3-phosphate = dihydroxyacetone phosphate + a quinol</text>
        <dbReference type="Rhea" id="RHEA:18977"/>
        <dbReference type="ChEBI" id="CHEBI:24646"/>
        <dbReference type="ChEBI" id="CHEBI:57597"/>
        <dbReference type="ChEBI" id="CHEBI:57642"/>
        <dbReference type="ChEBI" id="CHEBI:132124"/>
        <dbReference type="EC" id="1.1.5.3"/>
    </reaction>
</comment>
<dbReference type="NCBIfam" id="NF003719">
    <property type="entry name" value="PRK05329.1-2"/>
    <property type="match status" value="1"/>
</dbReference>
<dbReference type="NCBIfam" id="NF003720">
    <property type="entry name" value="PRK05329.1-3"/>
    <property type="match status" value="1"/>
</dbReference>
<keyword evidence="3 5" id="KW-0288">FMN</keyword>
<dbReference type="InterPro" id="IPR009158">
    <property type="entry name" value="G3P_DH_GlpB_su"/>
</dbReference>
<dbReference type="EMBL" id="NJCX01000004">
    <property type="protein sequence ID" value="PHM74475.1"/>
    <property type="molecule type" value="Genomic_DNA"/>
</dbReference>
<dbReference type="NCBIfam" id="NF003718">
    <property type="entry name" value="PRK05329.1-1"/>
    <property type="match status" value="1"/>
</dbReference>
<comment type="subunit">
    <text evidence="5">Composed of a catalytic GlpA/B dimer and of membrane bound GlpC.</text>
</comment>
<feature type="domain" description="FAD-dependent oxidoreductase 2 FAD-binding" evidence="6">
    <location>
        <begin position="4"/>
        <end position="403"/>
    </location>
</feature>
<dbReference type="AlphaFoldDB" id="A0A2D0LFR8"/>
<evidence type="ECO:0000313" key="8">
    <source>
        <dbReference type="Proteomes" id="UP000221101"/>
    </source>
</evidence>
<dbReference type="InterPro" id="IPR036188">
    <property type="entry name" value="FAD/NAD-bd_sf"/>
</dbReference>
<dbReference type="InterPro" id="IPR003953">
    <property type="entry name" value="FAD-dep_OxRdtase_2_FAD-bd"/>
</dbReference>
<dbReference type="EC" id="1.1.5.3" evidence="5"/>
<dbReference type="PIRSF" id="PIRSF000141">
    <property type="entry name" value="Anaerobic_G3P_dh"/>
    <property type="match status" value="1"/>
</dbReference>
<keyword evidence="2 5" id="KW-0285">Flavoprotein</keyword>
<comment type="similarity">
    <text evidence="1">Belongs to the carotenoid/retinoid oxidoreductase family.</text>
</comment>
<name>A0A2D0LFR8_9GAMM</name>
<dbReference type="GO" id="GO:0009331">
    <property type="term" value="C:glycerol-3-phosphate dehydrogenase (FAD) complex"/>
    <property type="evidence" value="ECO:0007669"/>
    <property type="project" value="InterPro"/>
</dbReference>
<proteinExistence type="inferred from homology"/>
<dbReference type="Pfam" id="PF00890">
    <property type="entry name" value="FAD_binding_2"/>
    <property type="match status" value="1"/>
</dbReference>
<dbReference type="GO" id="GO:0004368">
    <property type="term" value="F:glycerol-3-phosphate dehydrogenase (quinone) activity"/>
    <property type="evidence" value="ECO:0007669"/>
    <property type="project" value="UniProtKB-UniRule"/>
</dbReference>
<dbReference type="PANTHER" id="PTHR43734:SF7">
    <property type="entry name" value="4,4'-DIAPONEUROSPORENE OXYGENASE"/>
    <property type="match status" value="1"/>
</dbReference>
<evidence type="ECO:0000256" key="5">
    <source>
        <dbReference type="HAMAP-Rule" id="MF_00753"/>
    </source>
</evidence>
<evidence type="ECO:0000256" key="4">
    <source>
        <dbReference type="ARBA" id="ARBA00023002"/>
    </source>
</evidence>
<dbReference type="GO" id="GO:0019563">
    <property type="term" value="P:glycerol catabolic process"/>
    <property type="evidence" value="ECO:0007669"/>
    <property type="project" value="UniProtKB-UniRule"/>
</dbReference>